<dbReference type="Pfam" id="PF17912">
    <property type="entry name" value="OB_MalK"/>
    <property type="match status" value="1"/>
</dbReference>
<dbReference type="InterPro" id="IPR040582">
    <property type="entry name" value="OB_MalK-like"/>
</dbReference>
<organism evidence="8 9">
    <name type="scientific">Pectinatus haikarae</name>
    <dbReference type="NCBI Taxonomy" id="349096"/>
    <lineage>
        <taxon>Bacteria</taxon>
        <taxon>Bacillati</taxon>
        <taxon>Bacillota</taxon>
        <taxon>Negativicutes</taxon>
        <taxon>Selenomonadales</taxon>
        <taxon>Selenomonadaceae</taxon>
        <taxon>Pectinatus</taxon>
    </lineage>
</organism>
<keyword evidence="9" id="KW-1185">Reference proteome</keyword>
<dbReference type="InterPro" id="IPR027417">
    <property type="entry name" value="P-loop_NTPase"/>
</dbReference>
<sequence>MKEIVFENVCKKYGKNTIIENLNFTVHSGERLILLGASGCGKSTTLRMIAGLEDITSGNLYMNGQRVNDIVSGKRNLSMVFQNYALYPHMTVTENIIYGLKIQKLPQAEIHARLTAALGKLELDGLENRKPKDLSGGQRQRVALARAVVKRSELLLLDEPLSNLDAQLRVHARKELVKIHQAYKQTFVYVTHDQVEAMTIGDRVAILDKGRLQVIDTPNNVYNRPANIFTAKFIGSPGMNIFKGSYSDHFLQLGKQSIKLSEAWSAYIGEKNCREFYFGIRPEHILLYREKHRDTFAGVVKYVEEYGSRRGIYFETEGSEVVAVTEASDFKPGSNIYFAADSDKLHIFDSKNKKNIGYPEVYHGNIYQYQSV</sequence>
<keyword evidence="3" id="KW-0547">Nucleotide-binding</keyword>
<dbReference type="EMBL" id="JAUSUE010000005">
    <property type="protein sequence ID" value="MDQ0203351.1"/>
    <property type="molecule type" value="Genomic_DNA"/>
</dbReference>
<dbReference type="RefSeq" id="WP_196604173.1">
    <property type="nucleotide sequence ID" value="NZ_CP116940.1"/>
</dbReference>
<dbReference type="InterPro" id="IPR017871">
    <property type="entry name" value="ABC_transporter-like_CS"/>
</dbReference>
<dbReference type="Proteomes" id="UP001239167">
    <property type="component" value="Unassembled WGS sequence"/>
</dbReference>
<dbReference type="Gene3D" id="3.40.50.300">
    <property type="entry name" value="P-loop containing nucleotide triphosphate hydrolases"/>
    <property type="match status" value="1"/>
</dbReference>
<evidence type="ECO:0000256" key="3">
    <source>
        <dbReference type="ARBA" id="ARBA00022741"/>
    </source>
</evidence>
<dbReference type="InterPro" id="IPR012340">
    <property type="entry name" value="NA-bd_OB-fold"/>
</dbReference>
<evidence type="ECO:0000256" key="6">
    <source>
        <dbReference type="ARBA" id="ARBA00023136"/>
    </source>
</evidence>
<gene>
    <name evidence="8" type="ORF">J2S01_001067</name>
</gene>
<accession>A0ABT9Y6L4</accession>
<dbReference type="PANTHER" id="PTHR43875">
    <property type="entry name" value="MALTODEXTRIN IMPORT ATP-BINDING PROTEIN MSMX"/>
    <property type="match status" value="1"/>
</dbReference>
<keyword evidence="8" id="KW-0762">Sugar transport</keyword>
<feature type="domain" description="ABC transporter" evidence="7">
    <location>
        <begin position="4"/>
        <end position="234"/>
    </location>
</feature>
<dbReference type="Gene3D" id="2.40.50.100">
    <property type="match status" value="1"/>
</dbReference>
<comment type="caution">
    <text evidence="8">The sequence shown here is derived from an EMBL/GenBank/DDBJ whole genome shotgun (WGS) entry which is preliminary data.</text>
</comment>
<dbReference type="InterPro" id="IPR003439">
    <property type="entry name" value="ABC_transporter-like_ATP-bd"/>
</dbReference>
<keyword evidence="4" id="KW-0067">ATP-binding</keyword>
<dbReference type="CDD" id="cd03301">
    <property type="entry name" value="ABC_MalK_N"/>
    <property type="match status" value="1"/>
</dbReference>
<dbReference type="InterPro" id="IPR008995">
    <property type="entry name" value="Mo/tungstate-bd_C_term_dom"/>
</dbReference>
<proteinExistence type="predicted"/>
<evidence type="ECO:0000256" key="2">
    <source>
        <dbReference type="ARBA" id="ARBA00022475"/>
    </source>
</evidence>
<keyword evidence="2" id="KW-1003">Cell membrane</keyword>
<dbReference type="InterPro" id="IPR003593">
    <property type="entry name" value="AAA+_ATPase"/>
</dbReference>
<dbReference type="PROSITE" id="PS00211">
    <property type="entry name" value="ABC_TRANSPORTER_1"/>
    <property type="match status" value="1"/>
</dbReference>
<dbReference type="InterPro" id="IPR015855">
    <property type="entry name" value="ABC_transpr_MalK-like"/>
</dbReference>
<evidence type="ECO:0000259" key="7">
    <source>
        <dbReference type="PROSITE" id="PS50893"/>
    </source>
</evidence>
<evidence type="ECO:0000256" key="4">
    <source>
        <dbReference type="ARBA" id="ARBA00022840"/>
    </source>
</evidence>
<dbReference type="SMART" id="SM00382">
    <property type="entry name" value="AAA"/>
    <property type="match status" value="1"/>
</dbReference>
<keyword evidence="1" id="KW-0813">Transport</keyword>
<dbReference type="Pfam" id="PF00005">
    <property type="entry name" value="ABC_tran"/>
    <property type="match status" value="1"/>
</dbReference>
<keyword evidence="6" id="KW-0472">Membrane</keyword>
<dbReference type="PROSITE" id="PS50893">
    <property type="entry name" value="ABC_TRANSPORTER_2"/>
    <property type="match status" value="1"/>
</dbReference>
<dbReference type="SUPFAM" id="SSF50331">
    <property type="entry name" value="MOP-like"/>
    <property type="match status" value="1"/>
</dbReference>
<reference evidence="8 9" key="1">
    <citation type="submission" date="2023-07" db="EMBL/GenBank/DDBJ databases">
        <title>Genomic Encyclopedia of Type Strains, Phase IV (KMG-IV): sequencing the most valuable type-strain genomes for metagenomic binning, comparative biology and taxonomic classification.</title>
        <authorList>
            <person name="Goeker M."/>
        </authorList>
    </citation>
    <scope>NUCLEOTIDE SEQUENCE [LARGE SCALE GENOMIC DNA]</scope>
    <source>
        <strain evidence="8 9">DSM 16980</strain>
    </source>
</reference>
<protein>
    <submittedName>
        <fullName evidence="8">ABC-type sugar transport system ATPase subunit</fullName>
    </submittedName>
</protein>
<dbReference type="PANTHER" id="PTHR43875:SF15">
    <property type="entry name" value="TREHALOSE IMPORT ATP-BINDING PROTEIN SUGC"/>
    <property type="match status" value="1"/>
</dbReference>
<dbReference type="Gene3D" id="2.40.50.140">
    <property type="entry name" value="Nucleic acid-binding proteins"/>
    <property type="match status" value="1"/>
</dbReference>
<dbReference type="SUPFAM" id="SSF52540">
    <property type="entry name" value="P-loop containing nucleoside triphosphate hydrolases"/>
    <property type="match status" value="1"/>
</dbReference>
<name>A0ABT9Y6L4_9FIRM</name>
<evidence type="ECO:0000256" key="5">
    <source>
        <dbReference type="ARBA" id="ARBA00022967"/>
    </source>
</evidence>
<evidence type="ECO:0000256" key="1">
    <source>
        <dbReference type="ARBA" id="ARBA00022448"/>
    </source>
</evidence>
<keyword evidence="5" id="KW-1278">Translocase</keyword>
<evidence type="ECO:0000313" key="9">
    <source>
        <dbReference type="Proteomes" id="UP001239167"/>
    </source>
</evidence>
<evidence type="ECO:0000313" key="8">
    <source>
        <dbReference type="EMBL" id="MDQ0203351.1"/>
    </source>
</evidence>
<dbReference type="InterPro" id="IPR047641">
    <property type="entry name" value="ABC_transpr_MalK/UgpC-like"/>
</dbReference>